<proteinExistence type="predicted"/>
<dbReference type="STRING" id="1231623.Tasa_017_082"/>
<comment type="caution">
    <text evidence="4">The sequence shown here is derived from an EMBL/GenBank/DDBJ whole genome shotgun (WGS) entry which is preliminary data.</text>
</comment>
<dbReference type="AlphaFoldDB" id="A0A0D6MKJ2"/>
<dbReference type="OrthoDB" id="9784719at2"/>
<dbReference type="EMBL" id="BALE01000017">
    <property type="protein sequence ID" value="GAN54199.1"/>
    <property type="molecule type" value="Genomic_DNA"/>
</dbReference>
<evidence type="ECO:0000256" key="1">
    <source>
        <dbReference type="ARBA" id="ARBA00022553"/>
    </source>
</evidence>
<feature type="domain" description="Response regulatory" evidence="3">
    <location>
        <begin position="13"/>
        <end position="126"/>
    </location>
</feature>
<accession>A0A0D6MKJ2</accession>
<dbReference type="GO" id="GO:0000160">
    <property type="term" value="P:phosphorelay signal transduction system"/>
    <property type="evidence" value="ECO:0007669"/>
    <property type="project" value="InterPro"/>
</dbReference>
<evidence type="ECO:0000259" key="3">
    <source>
        <dbReference type="PROSITE" id="PS50110"/>
    </source>
</evidence>
<dbReference type="InterPro" id="IPR001789">
    <property type="entry name" value="Sig_transdc_resp-reg_receiver"/>
</dbReference>
<dbReference type="Proteomes" id="UP000032679">
    <property type="component" value="Unassembled WGS sequence"/>
</dbReference>
<dbReference type="Pfam" id="PF00072">
    <property type="entry name" value="Response_reg"/>
    <property type="match status" value="1"/>
</dbReference>
<sequence length="128" mass="13495">MTERRPAGATPRTVLVVEDDALVRLLAVELLKEAGHSVHQAPNARTALRLLKSNPEIDTLFTDVSMPIGMDGVRLVGAVREAYPDIQVIVTSGARHPKAGDMPLGGVFLPKPYEPAHVLAAIGGAATA</sequence>
<dbReference type="PROSITE" id="PS50110">
    <property type="entry name" value="RESPONSE_REGULATORY"/>
    <property type="match status" value="1"/>
</dbReference>
<name>A0A0D6MKJ2_9PROT</name>
<dbReference type="InterPro" id="IPR050595">
    <property type="entry name" value="Bact_response_regulator"/>
</dbReference>
<keyword evidence="1 2" id="KW-0597">Phosphoprotein</keyword>
<organism evidence="4 5">
    <name type="scientific">Tanticharoenia sakaeratensis NBRC 103193</name>
    <dbReference type="NCBI Taxonomy" id="1231623"/>
    <lineage>
        <taxon>Bacteria</taxon>
        <taxon>Pseudomonadati</taxon>
        <taxon>Pseudomonadota</taxon>
        <taxon>Alphaproteobacteria</taxon>
        <taxon>Acetobacterales</taxon>
        <taxon>Acetobacteraceae</taxon>
        <taxon>Tanticharoenia</taxon>
    </lineage>
</organism>
<keyword evidence="5" id="KW-1185">Reference proteome</keyword>
<dbReference type="RefSeq" id="WP_048848736.1">
    <property type="nucleotide sequence ID" value="NZ_BALE01000017.1"/>
</dbReference>
<feature type="modified residue" description="4-aspartylphosphate" evidence="2">
    <location>
        <position position="63"/>
    </location>
</feature>
<evidence type="ECO:0000256" key="2">
    <source>
        <dbReference type="PROSITE-ProRule" id="PRU00169"/>
    </source>
</evidence>
<reference evidence="4 5" key="1">
    <citation type="submission" date="2012-10" db="EMBL/GenBank/DDBJ databases">
        <title>Genome sequencing of Tanticharoenia sakaeratensis NBRC 103193.</title>
        <authorList>
            <person name="Azuma Y."/>
            <person name="Hadano H."/>
            <person name="Hirakawa H."/>
            <person name="Matsushita K."/>
        </authorList>
    </citation>
    <scope>NUCLEOTIDE SEQUENCE [LARGE SCALE GENOMIC DNA]</scope>
    <source>
        <strain evidence="4 5">NBRC 103193</strain>
    </source>
</reference>
<evidence type="ECO:0000313" key="5">
    <source>
        <dbReference type="Proteomes" id="UP000032679"/>
    </source>
</evidence>
<protein>
    <submittedName>
        <fullName evidence="4">Response regulator receiver protein</fullName>
    </submittedName>
</protein>
<dbReference type="SUPFAM" id="SSF52172">
    <property type="entry name" value="CheY-like"/>
    <property type="match status" value="1"/>
</dbReference>
<dbReference type="PANTHER" id="PTHR44591:SF3">
    <property type="entry name" value="RESPONSE REGULATORY DOMAIN-CONTAINING PROTEIN"/>
    <property type="match status" value="1"/>
</dbReference>
<dbReference type="InterPro" id="IPR011006">
    <property type="entry name" value="CheY-like_superfamily"/>
</dbReference>
<evidence type="ECO:0000313" key="4">
    <source>
        <dbReference type="EMBL" id="GAN54199.1"/>
    </source>
</evidence>
<dbReference type="Gene3D" id="3.40.50.2300">
    <property type="match status" value="1"/>
</dbReference>
<gene>
    <name evidence="4" type="ORF">Tasa_017_082</name>
</gene>
<dbReference type="SMART" id="SM00448">
    <property type="entry name" value="REC"/>
    <property type="match status" value="1"/>
</dbReference>
<dbReference type="PANTHER" id="PTHR44591">
    <property type="entry name" value="STRESS RESPONSE REGULATOR PROTEIN 1"/>
    <property type="match status" value="1"/>
</dbReference>